<evidence type="ECO:0008006" key="4">
    <source>
        <dbReference type="Google" id="ProtNLM"/>
    </source>
</evidence>
<accession>A0A1I7G4M1</accession>
<protein>
    <recommendedName>
        <fullName evidence="4">Transmembrane protein</fullName>
    </recommendedName>
</protein>
<name>A0A1I7G4M1_9PROT</name>
<reference evidence="2 3" key="1">
    <citation type="submission" date="2016-10" db="EMBL/GenBank/DDBJ databases">
        <authorList>
            <person name="de Groot N.N."/>
        </authorList>
    </citation>
    <scope>NUCLEOTIDE SEQUENCE [LARGE SCALE GENOMIC DNA]</scope>
    <source>
        <strain evidence="2 3">Nm24</strain>
    </source>
</reference>
<dbReference type="Proteomes" id="UP000183926">
    <property type="component" value="Unassembled WGS sequence"/>
</dbReference>
<dbReference type="OrthoDB" id="8560147at2"/>
<evidence type="ECO:0000256" key="1">
    <source>
        <dbReference type="SAM" id="Phobius"/>
    </source>
</evidence>
<proteinExistence type="predicted"/>
<organism evidence="2 3">
    <name type="scientific">Nitrosomonas eutropha</name>
    <dbReference type="NCBI Taxonomy" id="916"/>
    <lineage>
        <taxon>Bacteria</taxon>
        <taxon>Pseudomonadati</taxon>
        <taxon>Pseudomonadota</taxon>
        <taxon>Betaproteobacteria</taxon>
        <taxon>Nitrosomonadales</taxon>
        <taxon>Nitrosomonadaceae</taxon>
        <taxon>Nitrosomonas</taxon>
    </lineage>
</organism>
<keyword evidence="1" id="KW-0472">Membrane</keyword>
<dbReference type="AlphaFoldDB" id="A0A1I7G4M1"/>
<gene>
    <name evidence="2" type="ORF">SAMN05216339_102209</name>
</gene>
<feature type="transmembrane region" description="Helical" evidence="1">
    <location>
        <begin position="17"/>
        <end position="36"/>
    </location>
</feature>
<keyword evidence="1" id="KW-0812">Transmembrane</keyword>
<keyword evidence="1" id="KW-1133">Transmembrane helix</keyword>
<dbReference type="RefSeq" id="WP_074927184.1">
    <property type="nucleotide sequence ID" value="NZ_FPBL01000002.1"/>
</dbReference>
<sequence length="159" mass="18522">MEKFIEQVSLYIHDAPIWPFTLLGLVLVVGVGVDVINHRRRMGAMEYFDSVFHEELIGLYPAITRWPDDLVAYMQPRLPVLRDAFEVLRNFIPQNQLREYNATWNRFYQFSRLGGNEQAGLPAGTAQDFTAEQPDQHQQQQIFQKMAADLLAYTDQFKK</sequence>
<evidence type="ECO:0000313" key="2">
    <source>
        <dbReference type="EMBL" id="SFU43415.1"/>
    </source>
</evidence>
<evidence type="ECO:0000313" key="3">
    <source>
        <dbReference type="Proteomes" id="UP000183926"/>
    </source>
</evidence>
<dbReference type="EMBL" id="FPBL01000002">
    <property type="protein sequence ID" value="SFU43415.1"/>
    <property type="molecule type" value="Genomic_DNA"/>
</dbReference>